<dbReference type="EMBL" id="SAXU01000001">
    <property type="protein sequence ID" value="TXJ20560.1"/>
    <property type="molecule type" value="Genomic_DNA"/>
</dbReference>
<reference evidence="1 2" key="1">
    <citation type="journal article" date="1992" name="Lakartidningen">
        <title>[Penicillin V and not amoxicillin is the first choice preparation in acute otitis].</title>
        <authorList>
            <person name="Kamme C."/>
            <person name="Lundgren K."/>
            <person name="Prellner K."/>
        </authorList>
    </citation>
    <scope>NUCLEOTIDE SEQUENCE [LARGE SCALE GENOMIC DNA]</scope>
    <source>
        <strain evidence="1 2">513A</strain>
    </source>
</reference>
<dbReference type="RefSeq" id="WP_147738705.1">
    <property type="nucleotide sequence ID" value="NZ_SAXU01000001.1"/>
</dbReference>
<comment type="caution">
    <text evidence="1">The sequence shown here is derived from an EMBL/GenBank/DDBJ whole genome shotgun (WGS) entry which is preliminary data.</text>
</comment>
<dbReference type="NCBIfam" id="NF040734">
    <property type="entry name" value="CC-COOH_SaoC"/>
    <property type="match status" value="1"/>
</dbReference>
<dbReference type="AlphaFoldDB" id="A0A5C8D5Q3"/>
<gene>
    <name evidence="1" type="ORF">EPJ79_05310</name>
</gene>
<evidence type="ECO:0000313" key="2">
    <source>
        <dbReference type="Proteomes" id="UP000324638"/>
    </source>
</evidence>
<evidence type="ECO:0000313" key="1">
    <source>
        <dbReference type="EMBL" id="TXJ20560.1"/>
    </source>
</evidence>
<sequence length="150" mass="17303">MRNLLFIILGIFIVCCKYNNKNNKENLDGIKNIELYKEYLNKYNDKEILTFLEGDFSGDNISDLIIIYRESNNSNKLIGIYTDEKGKILITNPIPAPIENYIIKFYNIDEIEPCEFLVSGQKGANIGFAVYRLENGEFISLFESGMERCC</sequence>
<accession>A0A5C8D5Q3</accession>
<proteinExistence type="predicted"/>
<organism evidence="1 2">
    <name type="scientific">Brachyspira aalborgi</name>
    <dbReference type="NCBI Taxonomy" id="29522"/>
    <lineage>
        <taxon>Bacteria</taxon>
        <taxon>Pseudomonadati</taxon>
        <taxon>Spirochaetota</taxon>
        <taxon>Spirochaetia</taxon>
        <taxon>Brachyspirales</taxon>
        <taxon>Brachyspiraceae</taxon>
        <taxon>Brachyspira</taxon>
    </lineage>
</organism>
<name>A0A5C8D5Q3_9SPIR</name>
<protein>
    <submittedName>
        <fullName evidence="1">Uncharacterized protein</fullName>
    </submittedName>
</protein>
<dbReference type="Proteomes" id="UP000324638">
    <property type="component" value="Unassembled WGS sequence"/>
</dbReference>